<dbReference type="Proteomes" id="UP000054166">
    <property type="component" value="Unassembled WGS sequence"/>
</dbReference>
<dbReference type="STRING" id="765440.A0A0C3F4H9"/>
<evidence type="ECO:0000256" key="1">
    <source>
        <dbReference type="PROSITE-ProRule" id="PRU00325"/>
    </source>
</evidence>
<organism evidence="3 4">
    <name type="scientific">Piloderma croceum (strain F 1598)</name>
    <dbReference type="NCBI Taxonomy" id="765440"/>
    <lineage>
        <taxon>Eukaryota</taxon>
        <taxon>Fungi</taxon>
        <taxon>Dikarya</taxon>
        <taxon>Basidiomycota</taxon>
        <taxon>Agaricomycotina</taxon>
        <taxon>Agaricomycetes</taxon>
        <taxon>Agaricomycetidae</taxon>
        <taxon>Atheliales</taxon>
        <taxon>Atheliaceae</taxon>
        <taxon>Piloderma</taxon>
    </lineage>
</organism>
<evidence type="ECO:0000259" key="2">
    <source>
        <dbReference type="PROSITE" id="PS50966"/>
    </source>
</evidence>
<gene>
    <name evidence="3" type="ORF">PILCRDRAFT_79546</name>
</gene>
<accession>A0A0C3F4H9</accession>
<sequence>IYSYSIEHDLREVWAYLWENWYRPGQWDLWARCGHPEIPILNNTMILEPHWRRIKRDFLHHFHKPRLDLLVWILITKLAPNYYRKLDLLLNDTGHYRELPSWRKSFKREWKKSANTPIEMPINPKYRPDVQRWVCTCPYFVTSRFLVCKHLVQSVGPVPATFYLQVRRNRTNPFWLHPILQPEGHHIAAATSTSRDTPIVHDNTNQIIGCDEPEDDDDDDGLINTEPGLAISNRRTLRERFSEYNWHNPGVLRWPRISTPVRRPQNVGDG</sequence>
<dbReference type="InParanoid" id="A0A0C3F4H9"/>
<keyword evidence="1" id="KW-0479">Metal-binding</keyword>
<reference evidence="4" key="2">
    <citation type="submission" date="2015-01" db="EMBL/GenBank/DDBJ databases">
        <title>Evolutionary Origins and Diversification of the Mycorrhizal Mutualists.</title>
        <authorList>
            <consortium name="DOE Joint Genome Institute"/>
            <consortium name="Mycorrhizal Genomics Consortium"/>
            <person name="Kohler A."/>
            <person name="Kuo A."/>
            <person name="Nagy L.G."/>
            <person name="Floudas D."/>
            <person name="Copeland A."/>
            <person name="Barry K.W."/>
            <person name="Cichocki N."/>
            <person name="Veneault-Fourrey C."/>
            <person name="LaButti K."/>
            <person name="Lindquist E.A."/>
            <person name="Lipzen A."/>
            <person name="Lundell T."/>
            <person name="Morin E."/>
            <person name="Murat C."/>
            <person name="Riley R."/>
            <person name="Ohm R."/>
            <person name="Sun H."/>
            <person name="Tunlid A."/>
            <person name="Henrissat B."/>
            <person name="Grigoriev I.V."/>
            <person name="Hibbett D.S."/>
            <person name="Martin F."/>
        </authorList>
    </citation>
    <scope>NUCLEOTIDE SEQUENCE [LARGE SCALE GENOMIC DNA]</scope>
    <source>
        <strain evidence="4">F 1598</strain>
    </source>
</reference>
<proteinExistence type="predicted"/>
<dbReference type="PROSITE" id="PS50966">
    <property type="entry name" value="ZF_SWIM"/>
    <property type="match status" value="1"/>
</dbReference>
<dbReference type="OrthoDB" id="3262412at2759"/>
<keyword evidence="4" id="KW-1185">Reference proteome</keyword>
<reference evidence="3 4" key="1">
    <citation type="submission" date="2014-04" db="EMBL/GenBank/DDBJ databases">
        <authorList>
            <consortium name="DOE Joint Genome Institute"/>
            <person name="Kuo A."/>
            <person name="Tarkka M."/>
            <person name="Buscot F."/>
            <person name="Kohler A."/>
            <person name="Nagy L.G."/>
            <person name="Floudas D."/>
            <person name="Copeland A."/>
            <person name="Barry K.W."/>
            <person name="Cichocki N."/>
            <person name="Veneault-Fourrey C."/>
            <person name="LaButti K."/>
            <person name="Lindquist E.A."/>
            <person name="Lipzen A."/>
            <person name="Lundell T."/>
            <person name="Morin E."/>
            <person name="Murat C."/>
            <person name="Sun H."/>
            <person name="Tunlid A."/>
            <person name="Henrissat B."/>
            <person name="Grigoriev I.V."/>
            <person name="Hibbett D.S."/>
            <person name="Martin F."/>
            <person name="Nordberg H.P."/>
            <person name="Cantor M.N."/>
            <person name="Hua S.X."/>
        </authorList>
    </citation>
    <scope>NUCLEOTIDE SEQUENCE [LARGE SCALE GENOMIC DNA]</scope>
    <source>
        <strain evidence="3 4">F 1598</strain>
    </source>
</reference>
<dbReference type="AlphaFoldDB" id="A0A0C3F4H9"/>
<dbReference type="EMBL" id="KN833053">
    <property type="protein sequence ID" value="KIM74969.1"/>
    <property type="molecule type" value="Genomic_DNA"/>
</dbReference>
<dbReference type="InterPro" id="IPR007527">
    <property type="entry name" value="Znf_SWIM"/>
</dbReference>
<feature type="non-terminal residue" evidence="3">
    <location>
        <position position="1"/>
    </location>
</feature>
<keyword evidence="1" id="KW-0862">Zinc</keyword>
<name>A0A0C3F4H9_PILCF</name>
<evidence type="ECO:0000313" key="4">
    <source>
        <dbReference type="Proteomes" id="UP000054166"/>
    </source>
</evidence>
<dbReference type="HOGENOM" id="CLU_1032698_0_0_1"/>
<keyword evidence="1" id="KW-0863">Zinc-finger</keyword>
<evidence type="ECO:0000313" key="3">
    <source>
        <dbReference type="EMBL" id="KIM74969.1"/>
    </source>
</evidence>
<dbReference type="GO" id="GO:0008270">
    <property type="term" value="F:zinc ion binding"/>
    <property type="evidence" value="ECO:0007669"/>
    <property type="project" value="UniProtKB-KW"/>
</dbReference>
<protein>
    <recommendedName>
        <fullName evidence="2">SWIM-type domain-containing protein</fullName>
    </recommendedName>
</protein>
<feature type="domain" description="SWIM-type" evidence="2">
    <location>
        <begin position="126"/>
        <end position="159"/>
    </location>
</feature>